<evidence type="ECO:0000313" key="2">
    <source>
        <dbReference type="EMBL" id="CAL1538569.1"/>
    </source>
</evidence>
<dbReference type="PANTHER" id="PTHR15020">
    <property type="entry name" value="FLAVIN REDUCTASE-RELATED"/>
    <property type="match status" value="1"/>
</dbReference>
<dbReference type="PANTHER" id="PTHR15020:SF50">
    <property type="entry name" value="UPF0659 PROTEIN YMR090W"/>
    <property type="match status" value="1"/>
</dbReference>
<name>A0AAV2HWM5_LYMST</name>
<dbReference type="Gene3D" id="3.40.50.720">
    <property type="entry name" value="NAD(P)-binding Rossmann-like Domain"/>
    <property type="match status" value="1"/>
</dbReference>
<proteinExistence type="predicted"/>
<dbReference type="GO" id="GO:0003824">
    <property type="term" value="F:catalytic activity"/>
    <property type="evidence" value="ECO:0007669"/>
    <property type="project" value="UniProtKB-ARBA"/>
</dbReference>
<organism evidence="2 3">
    <name type="scientific">Lymnaea stagnalis</name>
    <name type="common">Great pond snail</name>
    <name type="synonym">Helix stagnalis</name>
    <dbReference type="NCBI Taxonomy" id="6523"/>
    <lineage>
        <taxon>Eukaryota</taxon>
        <taxon>Metazoa</taxon>
        <taxon>Spiralia</taxon>
        <taxon>Lophotrochozoa</taxon>
        <taxon>Mollusca</taxon>
        <taxon>Gastropoda</taxon>
        <taxon>Heterobranchia</taxon>
        <taxon>Euthyneura</taxon>
        <taxon>Panpulmonata</taxon>
        <taxon>Hygrophila</taxon>
        <taxon>Lymnaeoidea</taxon>
        <taxon>Lymnaeidae</taxon>
        <taxon>Lymnaea</taxon>
    </lineage>
</organism>
<feature type="domain" description="NAD(P)-binding" evidence="1">
    <location>
        <begin position="7"/>
        <end position="202"/>
    </location>
</feature>
<dbReference type="Proteomes" id="UP001497497">
    <property type="component" value="Unassembled WGS sequence"/>
</dbReference>
<protein>
    <recommendedName>
        <fullName evidence="1">NAD(P)-binding domain-containing protein</fullName>
    </recommendedName>
</protein>
<keyword evidence="3" id="KW-1185">Reference proteome</keyword>
<evidence type="ECO:0000313" key="3">
    <source>
        <dbReference type="Proteomes" id="UP001497497"/>
    </source>
</evidence>
<dbReference type="SUPFAM" id="SSF51735">
    <property type="entry name" value="NAD(P)-binding Rossmann-fold domains"/>
    <property type="match status" value="1"/>
</dbReference>
<dbReference type="Pfam" id="PF13460">
    <property type="entry name" value="NAD_binding_10"/>
    <property type="match status" value="1"/>
</dbReference>
<gene>
    <name evidence="2" type="ORF">GSLYS_00012390001</name>
</gene>
<comment type="caution">
    <text evidence="2">The sequence shown here is derived from an EMBL/GenBank/DDBJ whole genome shotgun (WGS) entry which is preliminary data.</text>
</comment>
<dbReference type="InterPro" id="IPR016040">
    <property type="entry name" value="NAD(P)-bd_dom"/>
</dbReference>
<dbReference type="CDD" id="cd05244">
    <property type="entry name" value="BVR-B_like_SDR_a"/>
    <property type="match status" value="1"/>
</dbReference>
<reference evidence="2 3" key="1">
    <citation type="submission" date="2024-04" db="EMBL/GenBank/DDBJ databases">
        <authorList>
            <consortium name="Genoscope - CEA"/>
            <person name="William W."/>
        </authorList>
    </citation>
    <scope>NUCLEOTIDE SEQUENCE [LARGE SCALE GENOMIC DNA]</scope>
</reference>
<dbReference type="AlphaFoldDB" id="A0AAV2HWM5"/>
<dbReference type="EMBL" id="CAXITT010000303">
    <property type="protein sequence ID" value="CAL1538569.1"/>
    <property type="molecule type" value="Genomic_DNA"/>
</dbReference>
<evidence type="ECO:0000259" key="1">
    <source>
        <dbReference type="Pfam" id="PF13460"/>
    </source>
</evidence>
<sequence>MKVFILGATGPTGQWVVKEALTRCHEVVAFVRNPEKLSIKDNKFKGVKGDVTDPSHLSREMKGCDAVVSALGNPSGTFIPSSIYATSGEAIVRSMKEVGLKRLVVCSAWGTQDDKHLPFVWRWIWTPTFLRHIMPDMRKLEDILEREKNNITFTSVRPGILTDDPSTGLPLLTEERQVVIDRPTDKISRHDVAKFMLDCLDTKKYDNKMIAICSSKDPSVK</sequence>
<dbReference type="InterPro" id="IPR036291">
    <property type="entry name" value="NAD(P)-bd_dom_sf"/>
</dbReference>
<accession>A0AAV2HWM5</accession>